<protein>
    <submittedName>
        <fullName evidence="3">Uncharacterized protein</fullName>
    </submittedName>
</protein>
<dbReference type="Proteomes" id="UP001596409">
    <property type="component" value="Unassembled WGS sequence"/>
</dbReference>
<evidence type="ECO:0000256" key="1">
    <source>
        <dbReference type="SAM" id="MobiDB-lite"/>
    </source>
</evidence>
<organism evidence="3 4">
    <name type="scientific">Streptomyces viridiviolaceus</name>
    <dbReference type="NCBI Taxonomy" id="68282"/>
    <lineage>
        <taxon>Bacteria</taxon>
        <taxon>Bacillati</taxon>
        <taxon>Actinomycetota</taxon>
        <taxon>Actinomycetes</taxon>
        <taxon>Kitasatosporales</taxon>
        <taxon>Streptomycetaceae</taxon>
        <taxon>Streptomyces</taxon>
    </lineage>
</organism>
<feature type="transmembrane region" description="Helical" evidence="2">
    <location>
        <begin position="111"/>
        <end position="131"/>
    </location>
</feature>
<name>A0ABW2EAV6_9ACTN</name>
<sequence>MQPTPRVDDPPTPRPGRLRTAWRAAHRPVAGVSRRIQLVACAVPFIVLPSGVRRLPAAFADGIGFGQRAYIVSLSVLSEVLAFSAIGLVARWGEVFPRWVPLLGGRRIPTTAVVLPAAVGATLLTLLWTVITPVTEVMGVTVRGEEVPSTYPGRGLGECLVLLLLRAAGPVGATPGRADGRVRVTPSRGRQHGPVTADAA</sequence>
<dbReference type="EMBL" id="JBHSYM010000087">
    <property type="protein sequence ID" value="MFC7017154.1"/>
    <property type="molecule type" value="Genomic_DNA"/>
</dbReference>
<feature type="transmembrane region" description="Helical" evidence="2">
    <location>
        <begin position="69"/>
        <end position="90"/>
    </location>
</feature>
<reference evidence="4" key="1">
    <citation type="journal article" date="2019" name="Int. J. Syst. Evol. Microbiol.">
        <title>The Global Catalogue of Microorganisms (GCM) 10K type strain sequencing project: providing services to taxonomists for standard genome sequencing and annotation.</title>
        <authorList>
            <consortium name="The Broad Institute Genomics Platform"/>
            <consortium name="The Broad Institute Genome Sequencing Center for Infectious Disease"/>
            <person name="Wu L."/>
            <person name="Ma J."/>
        </authorList>
    </citation>
    <scope>NUCLEOTIDE SEQUENCE [LARGE SCALE GENOMIC DNA]</scope>
    <source>
        <strain evidence="4">JCM 4855</strain>
    </source>
</reference>
<evidence type="ECO:0000256" key="2">
    <source>
        <dbReference type="SAM" id="Phobius"/>
    </source>
</evidence>
<keyword evidence="4" id="KW-1185">Reference proteome</keyword>
<evidence type="ECO:0000313" key="3">
    <source>
        <dbReference type="EMBL" id="MFC7017154.1"/>
    </source>
</evidence>
<keyword evidence="2" id="KW-1133">Transmembrane helix</keyword>
<keyword evidence="2" id="KW-0812">Transmembrane</keyword>
<comment type="caution">
    <text evidence="3">The sequence shown here is derived from an EMBL/GenBank/DDBJ whole genome shotgun (WGS) entry which is preliminary data.</text>
</comment>
<accession>A0ABW2EAV6</accession>
<gene>
    <name evidence="3" type="ORF">ACFQMH_36820</name>
</gene>
<feature type="region of interest" description="Disordered" evidence="1">
    <location>
        <begin position="176"/>
        <end position="200"/>
    </location>
</feature>
<proteinExistence type="predicted"/>
<dbReference type="RefSeq" id="WP_308434707.1">
    <property type="nucleotide sequence ID" value="NZ_BMWA01000024.1"/>
</dbReference>
<evidence type="ECO:0000313" key="4">
    <source>
        <dbReference type="Proteomes" id="UP001596409"/>
    </source>
</evidence>
<keyword evidence="2" id="KW-0472">Membrane</keyword>